<evidence type="ECO:0000313" key="2">
    <source>
        <dbReference type="Proteomes" id="UP001206595"/>
    </source>
</evidence>
<dbReference type="AlphaFoldDB" id="A0AAD5E938"/>
<dbReference type="Proteomes" id="UP001206595">
    <property type="component" value="Unassembled WGS sequence"/>
</dbReference>
<evidence type="ECO:0000313" key="1">
    <source>
        <dbReference type="EMBL" id="KAI8578944.1"/>
    </source>
</evidence>
<comment type="caution">
    <text evidence="1">The sequence shown here is derived from an EMBL/GenBank/DDBJ whole genome shotgun (WGS) entry which is preliminary data.</text>
</comment>
<dbReference type="GeneID" id="75914892"/>
<name>A0AAD5E938_UMBRA</name>
<organism evidence="1 2">
    <name type="scientific">Umbelopsis ramanniana AG</name>
    <dbReference type="NCBI Taxonomy" id="1314678"/>
    <lineage>
        <taxon>Eukaryota</taxon>
        <taxon>Fungi</taxon>
        <taxon>Fungi incertae sedis</taxon>
        <taxon>Mucoromycota</taxon>
        <taxon>Mucoromycotina</taxon>
        <taxon>Umbelopsidomycetes</taxon>
        <taxon>Umbelopsidales</taxon>
        <taxon>Umbelopsidaceae</taxon>
        <taxon>Umbelopsis</taxon>
    </lineage>
</organism>
<gene>
    <name evidence="1" type="ORF">K450DRAFT_244240</name>
</gene>
<proteinExistence type="predicted"/>
<reference evidence="1" key="2">
    <citation type="journal article" date="2022" name="Proc. Natl. Acad. Sci. U.S.A.">
        <title>Diploid-dominant life cycles characterize the early evolution of Fungi.</title>
        <authorList>
            <person name="Amses K.R."/>
            <person name="Simmons D.R."/>
            <person name="Longcore J.E."/>
            <person name="Mondo S.J."/>
            <person name="Seto K."/>
            <person name="Jeronimo G.H."/>
            <person name="Bonds A.E."/>
            <person name="Quandt C.A."/>
            <person name="Davis W.J."/>
            <person name="Chang Y."/>
            <person name="Federici B.A."/>
            <person name="Kuo A."/>
            <person name="LaButti K."/>
            <person name="Pangilinan J."/>
            <person name="Andreopoulos W."/>
            <person name="Tritt A."/>
            <person name="Riley R."/>
            <person name="Hundley H."/>
            <person name="Johnson J."/>
            <person name="Lipzen A."/>
            <person name="Barry K."/>
            <person name="Lang B.F."/>
            <person name="Cuomo C.A."/>
            <person name="Buchler N.E."/>
            <person name="Grigoriev I.V."/>
            <person name="Spatafora J.W."/>
            <person name="Stajich J.E."/>
            <person name="James T.Y."/>
        </authorList>
    </citation>
    <scope>NUCLEOTIDE SEQUENCE</scope>
    <source>
        <strain evidence="1">AG</strain>
    </source>
</reference>
<sequence length="76" mass="9180">MSPKHDDSWRPWNDFWPTTSKKSTHCRIKLFHPPVIPTTTPAWSRPLKHKRQQAREAHLRGFLARIEYTHTPLYYK</sequence>
<keyword evidence="2" id="KW-1185">Reference proteome</keyword>
<accession>A0AAD5E938</accession>
<protein>
    <submittedName>
        <fullName evidence="1">Uncharacterized protein</fullName>
    </submittedName>
</protein>
<dbReference type="RefSeq" id="XP_051443948.1">
    <property type="nucleotide sequence ID" value="XM_051589547.1"/>
</dbReference>
<dbReference type="EMBL" id="MU620924">
    <property type="protein sequence ID" value="KAI8578944.1"/>
    <property type="molecule type" value="Genomic_DNA"/>
</dbReference>
<reference evidence="1" key="1">
    <citation type="submission" date="2021-06" db="EMBL/GenBank/DDBJ databases">
        <authorList>
            <consortium name="DOE Joint Genome Institute"/>
            <person name="Mondo S.J."/>
            <person name="Amses K.R."/>
            <person name="Simmons D.R."/>
            <person name="Longcore J.E."/>
            <person name="Seto K."/>
            <person name="Alves G.H."/>
            <person name="Bonds A.E."/>
            <person name="Quandt C.A."/>
            <person name="Davis W.J."/>
            <person name="Chang Y."/>
            <person name="Letcher P.M."/>
            <person name="Powell M.J."/>
            <person name="Kuo A."/>
            <person name="Labutti K."/>
            <person name="Pangilinan J."/>
            <person name="Andreopoulos W."/>
            <person name="Tritt A."/>
            <person name="Riley R."/>
            <person name="Hundley H."/>
            <person name="Johnson J."/>
            <person name="Lipzen A."/>
            <person name="Barry K."/>
            <person name="Berbee M.L."/>
            <person name="Buchler N.E."/>
            <person name="Grigoriev I.V."/>
            <person name="Spatafora J.W."/>
            <person name="Stajich J.E."/>
            <person name="James T.Y."/>
        </authorList>
    </citation>
    <scope>NUCLEOTIDE SEQUENCE</scope>
    <source>
        <strain evidence="1">AG</strain>
    </source>
</reference>